<dbReference type="OMA" id="SHSHTWK"/>
<dbReference type="InterPro" id="IPR001356">
    <property type="entry name" value="HD"/>
</dbReference>
<dbReference type="GeneTree" id="ENSGT00940000162542"/>
<comment type="similarity">
    <text evidence="4">Belongs to the Antp homeobox family. IPF1/XlHbox-8 subfamily.</text>
</comment>
<evidence type="ECO:0000256" key="7">
    <source>
        <dbReference type="PROSITE-ProRule" id="PRU00108"/>
    </source>
</evidence>
<feature type="compositionally biased region" description="Pro residues" evidence="9">
    <location>
        <begin position="32"/>
        <end position="42"/>
    </location>
</feature>
<dbReference type="GO" id="GO:0031017">
    <property type="term" value="P:exocrine pancreas development"/>
    <property type="evidence" value="ECO:0007669"/>
    <property type="project" value="Ensembl"/>
</dbReference>
<protein>
    <recommendedName>
        <fullName evidence="5">Pancreas/duodenum homeobox protein 1</fullName>
    </recommendedName>
    <alternativeName>
        <fullName evidence="6">Insulin promoter factor 1</fullName>
    </alternativeName>
</protein>
<reference evidence="11" key="2">
    <citation type="submission" date="2025-08" db="UniProtKB">
        <authorList>
            <consortium name="Ensembl"/>
        </authorList>
    </citation>
    <scope>IDENTIFICATION</scope>
</reference>
<dbReference type="GO" id="GO:1904692">
    <property type="term" value="P:positive regulation of type B pancreatic cell proliferation"/>
    <property type="evidence" value="ECO:0007669"/>
    <property type="project" value="Ensembl"/>
</dbReference>
<dbReference type="GO" id="GO:0070059">
    <property type="term" value="P:intrinsic apoptotic signaling pathway in response to endoplasmic reticulum stress"/>
    <property type="evidence" value="ECO:0007669"/>
    <property type="project" value="Ensembl"/>
</dbReference>
<dbReference type="SUPFAM" id="SSF46689">
    <property type="entry name" value="Homeodomain-like"/>
    <property type="match status" value="1"/>
</dbReference>
<evidence type="ECO:0000256" key="1">
    <source>
        <dbReference type="ARBA" id="ARBA00023125"/>
    </source>
</evidence>
<evidence type="ECO:0000259" key="10">
    <source>
        <dbReference type="PROSITE" id="PS50071"/>
    </source>
</evidence>
<evidence type="ECO:0000256" key="8">
    <source>
        <dbReference type="RuleBase" id="RU000682"/>
    </source>
</evidence>
<dbReference type="Proteomes" id="UP000240080">
    <property type="component" value="Chromosome 13"/>
</dbReference>
<dbReference type="GO" id="GO:1902236">
    <property type="term" value="P:negative regulation of endoplasmic reticulum stress-induced intrinsic apoptotic signaling pathway"/>
    <property type="evidence" value="ECO:0007669"/>
    <property type="project" value="Ensembl"/>
</dbReference>
<dbReference type="GO" id="GO:0016607">
    <property type="term" value="C:nuclear speck"/>
    <property type="evidence" value="ECO:0007669"/>
    <property type="project" value="Ensembl"/>
</dbReference>
<evidence type="ECO:0000256" key="4">
    <source>
        <dbReference type="ARBA" id="ARBA00038297"/>
    </source>
</evidence>
<dbReference type="PANTHER" id="PTHR45664">
    <property type="entry name" value="PROTEIN ZERKNUELLT 1-RELATED"/>
    <property type="match status" value="1"/>
</dbReference>
<dbReference type="GO" id="GO:0000978">
    <property type="term" value="F:RNA polymerase II cis-regulatory region sequence-specific DNA binding"/>
    <property type="evidence" value="ECO:0007669"/>
    <property type="project" value="Ensembl"/>
</dbReference>
<keyword evidence="1 7" id="KW-0238">DNA-binding</keyword>
<reference evidence="11 12" key="1">
    <citation type="journal article" date="2012" name="Nature">
        <title>The bonobo genome compared with the chimpanzee and human genomes.</title>
        <authorList>
            <person name="Prufer K."/>
            <person name="Munch K."/>
            <person name="Hellmann I."/>
            <person name="Akagi K."/>
            <person name="Miller J.R."/>
            <person name="Walenz B."/>
            <person name="Koren S."/>
            <person name="Sutton G."/>
            <person name="Kodira C."/>
            <person name="Winer R."/>
            <person name="Knight J.R."/>
            <person name="Mullikin J.C."/>
            <person name="Meader S.J."/>
            <person name="Ponting C.P."/>
            <person name="Lunter G."/>
            <person name="Higashino S."/>
            <person name="Hobolth A."/>
            <person name="Dutheil J."/>
            <person name="Karakoc E."/>
            <person name="Alkan C."/>
            <person name="Sajjadian S."/>
            <person name="Catacchio C.R."/>
            <person name="Ventura M."/>
            <person name="Marques-Bonet T."/>
            <person name="Eichler E.E."/>
            <person name="Andre C."/>
            <person name="Atencia R."/>
            <person name="Mugisha L."/>
            <person name="Junhold J."/>
            <person name="Patterson N."/>
            <person name="Siebauer M."/>
            <person name="Good J.M."/>
            <person name="Fischer A."/>
            <person name="Ptak S.E."/>
            <person name="Lachmann M."/>
            <person name="Symer D.E."/>
            <person name="Mailund T."/>
            <person name="Schierup M.H."/>
            <person name="Andres A.M."/>
            <person name="Kelso J."/>
            <person name="Paabo S."/>
        </authorList>
    </citation>
    <scope>NUCLEOTIDE SEQUENCE [LARGE SCALE GENOMIC DNA]</scope>
</reference>
<dbReference type="EMBL" id="AJFE02062726">
    <property type="status" value="NOT_ANNOTATED_CDS"/>
    <property type="molecule type" value="Genomic_DNA"/>
</dbReference>
<evidence type="ECO:0000313" key="11">
    <source>
        <dbReference type="Ensembl" id="ENSPPAP00000019094.1"/>
    </source>
</evidence>
<dbReference type="PANTHER" id="PTHR45664:SF12">
    <property type="entry name" value="PANCREAS_DUODENUM HOMEOBOX PROTEIN 1"/>
    <property type="match status" value="1"/>
</dbReference>
<dbReference type="GO" id="GO:0016331">
    <property type="term" value="P:morphogenesis of embryonic epithelium"/>
    <property type="evidence" value="ECO:0007669"/>
    <property type="project" value="Ensembl"/>
</dbReference>
<dbReference type="CDD" id="cd00086">
    <property type="entry name" value="homeodomain"/>
    <property type="match status" value="1"/>
</dbReference>
<dbReference type="GO" id="GO:0097050">
    <property type="term" value="P:type B pancreatic cell apoptotic process"/>
    <property type="evidence" value="ECO:0007669"/>
    <property type="project" value="Ensembl"/>
</dbReference>
<dbReference type="AlphaFoldDB" id="A0A2R9AVV6"/>
<dbReference type="Pfam" id="PF00046">
    <property type="entry name" value="Homeodomain"/>
    <property type="match status" value="1"/>
</dbReference>
<evidence type="ECO:0000256" key="3">
    <source>
        <dbReference type="ARBA" id="ARBA00023242"/>
    </source>
</evidence>
<sequence length="263" mass="28865">MNGEEQYYAATQLYKDSCAFQRGPAPEFSAGPLPPAPPPHPFPGALGALEQGSPPDISPYEVPPLADDPAVAHLHHHLPAQLALPHPPAGPFPEGAEPGVLEEPNRVQLPFPWMKSTKAHAWKGQWAGGAYAAEPEENKRTRTAYTRAQLLELEKEFLFNKYISRPRRVELAWKKEEDKKRGGGTAVGGVWPPTDQGWARDQSFAWKFSGWQRLGQPEPAPPAGKSSDSGGRAALGLNSVLPYYSWLCLHHLTLHFLVYTVGS</sequence>
<feature type="DNA-binding region" description="Homeobox" evidence="7">
    <location>
        <begin position="138"/>
        <end position="210"/>
    </location>
</feature>
<accession>A0A2R9AVV6</accession>
<evidence type="ECO:0000256" key="2">
    <source>
        <dbReference type="ARBA" id="ARBA00023155"/>
    </source>
</evidence>
<dbReference type="GO" id="GO:0003309">
    <property type="term" value="P:type B pancreatic cell differentiation"/>
    <property type="evidence" value="ECO:0007669"/>
    <property type="project" value="Ensembl"/>
</dbReference>
<keyword evidence="2 7" id="KW-0371">Homeobox</keyword>
<dbReference type="Ensembl" id="ENSPPAT00000041845.1">
    <property type="protein sequence ID" value="ENSPPAP00000019094.1"/>
    <property type="gene ID" value="ENSPPAG00000032720.1"/>
</dbReference>
<evidence type="ECO:0000256" key="6">
    <source>
        <dbReference type="ARBA" id="ARBA00042152"/>
    </source>
</evidence>
<dbReference type="GO" id="GO:0045944">
    <property type="term" value="P:positive regulation of transcription by RNA polymerase II"/>
    <property type="evidence" value="ECO:0007669"/>
    <property type="project" value="Ensembl"/>
</dbReference>
<dbReference type="GO" id="GO:0035774">
    <property type="term" value="P:positive regulation of insulin secretion involved in cellular response to glucose stimulus"/>
    <property type="evidence" value="ECO:0007669"/>
    <property type="project" value="Ensembl"/>
</dbReference>
<dbReference type="GO" id="GO:0048565">
    <property type="term" value="P:digestive tract development"/>
    <property type="evidence" value="ECO:0007669"/>
    <property type="project" value="Ensembl"/>
</dbReference>
<evidence type="ECO:0000256" key="5">
    <source>
        <dbReference type="ARBA" id="ARBA00040412"/>
    </source>
</evidence>
<dbReference type="GO" id="GO:0000981">
    <property type="term" value="F:DNA-binding transcription factor activity, RNA polymerase II-specific"/>
    <property type="evidence" value="ECO:0007669"/>
    <property type="project" value="TreeGrafter"/>
</dbReference>
<dbReference type="Gene3D" id="1.10.10.60">
    <property type="entry name" value="Homeodomain-like"/>
    <property type="match status" value="1"/>
</dbReference>
<feature type="domain" description="Homeobox" evidence="10">
    <location>
        <begin position="136"/>
        <end position="209"/>
    </location>
</feature>
<dbReference type="InterPro" id="IPR009057">
    <property type="entry name" value="Homeodomain-like_sf"/>
</dbReference>
<organism evidence="11 12">
    <name type="scientific">Pan paniscus</name>
    <name type="common">Pygmy chimpanzee</name>
    <name type="synonym">Bonobo</name>
    <dbReference type="NCBI Taxonomy" id="9597"/>
    <lineage>
        <taxon>Eukaryota</taxon>
        <taxon>Metazoa</taxon>
        <taxon>Chordata</taxon>
        <taxon>Craniata</taxon>
        <taxon>Vertebrata</taxon>
        <taxon>Euteleostomi</taxon>
        <taxon>Mammalia</taxon>
        <taxon>Eutheria</taxon>
        <taxon>Euarchontoglires</taxon>
        <taxon>Primates</taxon>
        <taxon>Haplorrhini</taxon>
        <taxon>Catarrhini</taxon>
        <taxon>Hominidae</taxon>
        <taxon>Pan</taxon>
    </lineage>
</organism>
<dbReference type="GO" id="GO:0042593">
    <property type="term" value="P:glucose homeostasis"/>
    <property type="evidence" value="ECO:0007669"/>
    <property type="project" value="Ensembl"/>
</dbReference>
<dbReference type="GO" id="GO:0003682">
    <property type="term" value="F:chromatin binding"/>
    <property type="evidence" value="ECO:0007669"/>
    <property type="project" value="Ensembl"/>
</dbReference>
<dbReference type="GO" id="GO:2000675">
    <property type="term" value="P:negative regulation of type B pancreatic cell apoptotic process"/>
    <property type="evidence" value="ECO:0007669"/>
    <property type="project" value="Ensembl"/>
</dbReference>
<reference evidence="11" key="3">
    <citation type="submission" date="2025-09" db="UniProtKB">
        <authorList>
            <consortium name="Ensembl"/>
        </authorList>
    </citation>
    <scope>IDENTIFICATION</scope>
</reference>
<dbReference type="PROSITE" id="PS50071">
    <property type="entry name" value="HOMEOBOX_2"/>
    <property type="match status" value="1"/>
</dbReference>
<dbReference type="InterPro" id="IPR017995">
    <property type="entry name" value="Homeobox_antennapedia"/>
</dbReference>
<keyword evidence="3 7" id="KW-0539">Nucleus</keyword>
<keyword evidence="12" id="KW-1185">Reference proteome</keyword>
<feature type="region of interest" description="Disordered" evidence="9">
    <location>
        <begin position="24"/>
        <end position="66"/>
    </location>
</feature>
<comment type="subcellular location">
    <subcellularLocation>
        <location evidence="7 8">Nucleus</location>
    </subcellularLocation>
</comment>
<dbReference type="GO" id="GO:0044342">
    <property type="term" value="P:type B pancreatic cell proliferation"/>
    <property type="evidence" value="ECO:0007669"/>
    <property type="project" value="Ensembl"/>
</dbReference>
<dbReference type="GO" id="GO:0006006">
    <property type="term" value="P:glucose metabolic process"/>
    <property type="evidence" value="ECO:0007669"/>
    <property type="project" value="Ensembl"/>
</dbReference>
<dbReference type="GO" id="GO:0001889">
    <property type="term" value="P:liver development"/>
    <property type="evidence" value="ECO:0007669"/>
    <property type="project" value="Ensembl"/>
</dbReference>
<dbReference type="EMBL" id="AJFE02062727">
    <property type="status" value="NOT_ANNOTATED_CDS"/>
    <property type="molecule type" value="Genomic_DNA"/>
</dbReference>
<dbReference type="GO" id="GO:0000122">
    <property type="term" value="P:negative regulation of transcription by RNA polymerase II"/>
    <property type="evidence" value="ECO:0007669"/>
    <property type="project" value="Ensembl"/>
</dbReference>
<dbReference type="PRINTS" id="PR00025">
    <property type="entry name" value="ANTENNAPEDIA"/>
</dbReference>
<evidence type="ECO:0000313" key="12">
    <source>
        <dbReference type="Proteomes" id="UP000240080"/>
    </source>
</evidence>
<evidence type="ECO:0000256" key="9">
    <source>
        <dbReference type="SAM" id="MobiDB-lite"/>
    </source>
</evidence>
<dbReference type="SMART" id="SM00389">
    <property type="entry name" value="HOX"/>
    <property type="match status" value="1"/>
</dbReference>
<name>A0A2R9AVV6_PANPA</name>
<dbReference type="GO" id="GO:0050680">
    <property type="term" value="P:negative regulation of epithelial cell proliferation"/>
    <property type="evidence" value="ECO:0007669"/>
    <property type="project" value="Ensembl"/>
</dbReference>
<proteinExistence type="inferred from homology"/>